<evidence type="ECO:0000313" key="17">
    <source>
        <dbReference type="Proteomes" id="UP000663842"/>
    </source>
</evidence>
<dbReference type="InterPro" id="IPR001680">
    <property type="entry name" value="WD40_rpt"/>
</dbReference>
<evidence type="ECO:0000256" key="2">
    <source>
        <dbReference type="ARBA" id="ARBA00022491"/>
    </source>
</evidence>
<dbReference type="PROSITE" id="PS50082">
    <property type="entry name" value="WD_REPEATS_2"/>
    <property type="match status" value="6"/>
</dbReference>
<dbReference type="GO" id="GO:0000118">
    <property type="term" value="C:histone deacetylase complex"/>
    <property type="evidence" value="ECO:0007669"/>
    <property type="project" value="TreeGrafter"/>
</dbReference>
<evidence type="ECO:0000256" key="3">
    <source>
        <dbReference type="ARBA" id="ARBA00022574"/>
    </source>
</evidence>
<feature type="compositionally biased region" description="Polar residues" evidence="13">
    <location>
        <begin position="107"/>
        <end position="128"/>
    </location>
</feature>
<evidence type="ECO:0000259" key="14">
    <source>
        <dbReference type="Pfam" id="PF17906"/>
    </source>
</evidence>
<evidence type="ECO:0000256" key="13">
    <source>
        <dbReference type="SAM" id="MobiDB-lite"/>
    </source>
</evidence>
<evidence type="ECO:0000256" key="1">
    <source>
        <dbReference type="ARBA" id="ARBA00004123"/>
    </source>
</evidence>
<feature type="region of interest" description="Disordered" evidence="13">
    <location>
        <begin position="93"/>
        <end position="183"/>
    </location>
</feature>
<dbReference type="InterPro" id="IPR015943">
    <property type="entry name" value="WD40/YVTN_repeat-like_dom_sf"/>
</dbReference>
<evidence type="ECO:0000256" key="6">
    <source>
        <dbReference type="ARBA" id="ARBA00022853"/>
    </source>
</evidence>
<dbReference type="PROSITE" id="PS00678">
    <property type="entry name" value="WD_REPEATS_1"/>
    <property type="match status" value="4"/>
</dbReference>
<evidence type="ECO:0000256" key="8">
    <source>
        <dbReference type="ARBA" id="ARBA00023159"/>
    </source>
</evidence>
<dbReference type="InterPro" id="IPR036397">
    <property type="entry name" value="RNaseH_sf"/>
</dbReference>
<dbReference type="InterPro" id="IPR020472">
    <property type="entry name" value="WD40_PAC1"/>
</dbReference>
<organism evidence="16 17">
    <name type="scientific">Rotaria magnacalcarata</name>
    <dbReference type="NCBI Taxonomy" id="392030"/>
    <lineage>
        <taxon>Eukaryota</taxon>
        <taxon>Metazoa</taxon>
        <taxon>Spiralia</taxon>
        <taxon>Gnathifera</taxon>
        <taxon>Rotifera</taxon>
        <taxon>Eurotatoria</taxon>
        <taxon>Bdelloidea</taxon>
        <taxon>Philodinida</taxon>
        <taxon>Philodinidae</taxon>
        <taxon>Rotaria</taxon>
    </lineage>
</organism>
<dbReference type="EMBL" id="CAJOBF010000341">
    <property type="protein sequence ID" value="CAF3801199.1"/>
    <property type="molecule type" value="Genomic_DNA"/>
</dbReference>
<feature type="domain" description="Helix-turn-helix" evidence="15">
    <location>
        <begin position="929"/>
        <end position="988"/>
    </location>
</feature>
<comment type="subcellular location">
    <subcellularLocation>
        <location evidence="1">Nucleus</location>
    </subcellularLocation>
</comment>
<dbReference type="GO" id="GO:0006325">
    <property type="term" value="P:chromatin organization"/>
    <property type="evidence" value="ECO:0007669"/>
    <property type="project" value="UniProtKB-KW"/>
</dbReference>
<evidence type="ECO:0000256" key="5">
    <source>
        <dbReference type="ARBA" id="ARBA00022786"/>
    </source>
</evidence>
<comment type="similarity">
    <text evidence="11">Belongs to the WD repeat EBI family.</text>
</comment>
<dbReference type="FunFam" id="1.20.960.30:FF:000001">
    <property type="entry name" value="F-box-like/WD repeat-containing protein TBL1XR1"/>
    <property type="match status" value="1"/>
</dbReference>
<proteinExistence type="inferred from homology"/>
<feature type="compositionally biased region" description="Low complexity" evidence="13">
    <location>
        <begin position="97"/>
        <end position="106"/>
    </location>
</feature>
<evidence type="ECO:0000256" key="10">
    <source>
        <dbReference type="ARBA" id="ARBA00023242"/>
    </source>
</evidence>
<dbReference type="InterPro" id="IPR041426">
    <property type="entry name" value="Mos1_HTH"/>
</dbReference>
<evidence type="ECO:0000256" key="9">
    <source>
        <dbReference type="ARBA" id="ARBA00023163"/>
    </source>
</evidence>
<dbReference type="GO" id="GO:0000976">
    <property type="term" value="F:transcription cis-regulatory region binding"/>
    <property type="evidence" value="ECO:0007669"/>
    <property type="project" value="UniProtKB-ARBA"/>
</dbReference>
<dbReference type="PANTHER" id="PTHR22846">
    <property type="entry name" value="WD40 REPEAT PROTEIN"/>
    <property type="match status" value="1"/>
</dbReference>
<dbReference type="Pfam" id="PF08513">
    <property type="entry name" value="LisH"/>
    <property type="match status" value="1"/>
</dbReference>
<dbReference type="InterPro" id="IPR019775">
    <property type="entry name" value="WD40_repeat_CS"/>
</dbReference>
<keyword evidence="5" id="KW-0833">Ubl conjugation pathway</keyword>
<dbReference type="InterPro" id="IPR045183">
    <property type="entry name" value="Ebi-like"/>
</dbReference>
<keyword evidence="6" id="KW-0156">Chromatin regulator</keyword>
<dbReference type="Pfam" id="PF26215">
    <property type="entry name" value="HTH_animal"/>
    <property type="match status" value="1"/>
</dbReference>
<feature type="repeat" description="WD" evidence="12">
    <location>
        <begin position="369"/>
        <end position="410"/>
    </location>
</feature>
<dbReference type="SMART" id="SM00667">
    <property type="entry name" value="LisH"/>
    <property type="match status" value="1"/>
</dbReference>
<dbReference type="GO" id="GO:0045944">
    <property type="term" value="P:positive regulation of transcription by RNA polymerase II"/>
    <property type="evidence" value="ECO:0007669"/>
    <property type="project" value="UniProtKB-ARBA"/>
</dbReference>
<evidence type="ECO:0000256" key="11">
    <source>
        <dbReference type="ARBA" id="ARBA00025741"/>
    </source>
</evidence>
<evidence type="ECO:0000313" key="16">
    <source>
        <dbReference type="EMBL" id="CAF3801199.1"/>
    </source>
</evidence>
<dbReference type="PROSITE" id="PS50896">
    <property type="entry name" value="LISH"/>
    <property type="match status" value="1"/>
</dbReference>
<name>A0A819BRD5_9BILA</name>
<feature type="repeat" description="WD" evidence="12">
    <location>
        <begin position="452"/>
        <end position="493"/>
    </location>
</feature>
<dbReference type="InterPro" id="IPR006594">
    <property type="entry name" value="LisH"/>
</dbReference>
<protein>
    <submittedName>
        <fullName evidence="16">Uncharacterized protein</fullName>
    </submittedName>
</protein>
<feature type="repeat" description="WD" evidence="12">
    <location>
        <begin position="494"/>
        <end position="544"/>
    </location>
</feature>
<comment type="caution">
    <text evidence="16">The sequence shown here is derived from an EMBL/GenBank/DDBJ whole genome shotgun (WGS) entry which is preliminary data.</text>
</comment>
<dbReference type="Proteomes" id="UP000663842">
    <property type="component" value="Unassembled WGS sequence"/>
</dbReference>
<keyword evidence="7" id="KW-0805">Transcription regulation</keyword>
<gene>
    <name evidence="16" type="ORF">UXM345_LOCUS4818</name>
</gene>
<dbReference type="FunFam" id="2.130.10.10:FF:002234">
    <property type="entry name" value="F-box-like/WD repeat-containing protein TBL1XR1"/>
    <property type="match status" value="1"/>
</dbReference>
<sequence>MSFTSDEVNYLIYRYLSESGFVHSSYLFGLESHIVQTSINANIVPPGALLSLIQKGLYYTEAELSIGDDGQERTCDSLSLIDAVVPEIVENRRKELQQQQQQSSSSGTSVKNETKLSSRIPTTAVSNINDKDISPMHQPTNTSPQSTNQNMSDRTMDTSTTPNGGNNYGHTHSSSSSSHSNALQSCTPGNYGQMLNGNDNTTHSSYTNNANQIAVPKHEPMEYETSNNTHPHPHPHYPGNPTPNSLSVQTGSSNINTNLAINGSVEIPQSRVTVLRGHESEVFICAWNPTHDLLASGSGDSTARIWNLQGTREPEIVLRHCIRRGDTQVPSNKDVTSLDWNPSGTQLATGSYDGYARIWSSDGNLVSTLGQHKGPIFALKWNKKGNFILSAGVDRTTIIWDANSGHCEQQFSFHTAPALDVDWQSDTTFASCSTDQKIHVCRLGELRAVKTFHGHQNEVNAIKWDPQGRLLASCSDDMTLKIWSMSKETPVHNLQAHNKEIYTIKWSPTGPGTMNPNATLLLASASFDSTVRLWDVERGVCQNILVKHSEPVYSVAFSPDGRLLATGSFDKAIYIWDIARGEIVHSYRGTGGIFEVCWNSRGTRVGASASDGTVCVLDLRNNATAAARNICAALGEGVAADRTCRDWFKRFREGDMSLEDRPKSGRPLESDIERLKANRPERRKIRLLHDNARPHVSKVTRQKLEELEWEVLPHPPYSPDLAPSDYHLFRSLRNHLNFFEDGILDLPKRWETPLRSIVECMHAPATLVSKFPNDLLAPISLKTARKYIFIIDIDVIQKIENHAADGYLTLTTKYSTVSAENLYTILPRLDELETLGQFCIKHSKQGRTGTFTIDHTMKMTCLILDTNYFAFNNTYYKQIRGRAMGSAFTQVLANIYMSTSTHFLDVTITNENGQLGTSIYHKPTTEPDILPYTSDHPNHIHRNIPYTALLRAARICSNIDDFNSERIRFDMALLLNNYSPNFISKQFNRFFRLNNAMPVLNQLNEKVYHHLHNTLLYQPTRREKQLKTMMQNLVEKPLVSQPKIWNKDLMYPCYLFDRSLINNLPNQFYKRWKTYYAFLGSPLQHINIILATNTNRTLESFFIHKKPRPEISTKLETI</sequence>
<keyword evidence="2" id="KW-0678">Repressor</keyword>
<reference evidence="16" key="1">
    <citation type="submission" date="2021-02" db="EMBL/GenBank/DDBJ databases">
        <authorList>
            <person name="Nowell W R."/>
        </authorList>
    </citation>
    <scope>NUCLEOTIDE SEQUENCE</scope>
</reference>
<keyword evidence="3 12" id="KW-0853">WD repeat</keyword>
<dbReference type="PRINTS" id="PR00320">
    <property type="entry name" value="GPROTEINBRPT"/>
</dbReference>
<dbReference type="SMART" id="SM00320">
    <property type="entry name" value="WD40"/>
    <property type="match status" value="8"/>
</dbReference>
<dbReference type="PROSITE" id="PS50294">
    <property type="entry name" value="WD_REPEATS_REGION"/>
    <property type="match status" value="6"/>
</dbReference>
<feature type="repeat" description="WD" evidence="12">
    <location>
        <begin position="545"/>
        <end position="586"/>
    </location>
</feature>
<dbReference type="Pfam" id="PF17906">
    <property type="entry name" value="HTH_48"/>
    <property type="match status" value="1"/>
</dbReference>
<feature type="compositionally biased region" description="Polar residues" evidence="13">
    <location>
        <begin position="137"/>
        <end position="171"/>
    </location>
</feature>
<dbReference type="CDD" id="cd00200">
    <property type="entry name" value="WD40"/>
    <property type="match status" value="1"/>
</dbReference>
<evidence type="ECO:0000256" key="7">
    <source>
        <dbReference type="ARBA" id="ARBA00023015"/>
    </source>
</evidence>
<dbReference type="Pfam" id="PF00400">
    <property type="entry name" value="WD40"/>
    <property type="match status" value="7"/>
</dbReference>
<dbReference type="Gene3D" id="1.20.960.30">
    <property type="match status" value="1"/>
</dbReference>
<dbReference type="Gene3D" id="3.30.420.10">
    <property type="entry name" value="Ribonuclease H-like superfamily/Ribonuclease H"/>
    <property type="match status" value="1"/>
</dbReference>
<keyword evidence="9" id="KW-0804">Transcription</keyword>
<dbReference type="SUPFAM" id="SSF50998">
    <property type="entry name" value="Quinoprotein alcohol dehydrogenase-like"/>
    <property type="match status" value="1"/>
</dbReference>
<keyword evidence="10" id="KW-0539">Nucleus</keyword>
<evidence type="ECO:0000256" key="4">
    <source>
        <dbReference type="ARBA" id="ARBA00022737"/>
    </source>
</evidence>
<keyword evidence="4" id="KW-0677">Repeat</keyword>
<feature type="repeat" description="WD" evidence="12">
    <location>
        <begin position="335"/>
        <end position="360"/>
    </location>
</feature>
<dbReference type="InterPro" id="IPR058912">
    <property type="entry name" value="HTH_animal"/>
</dbReference>
<accession>A0A819BRD5</accession>
<dbReference type="PANTHER" id="PTHR22846:SF2">
    <property type="entry name" value="F-BOX-LIKE_WD REPEAT-CONTAINING PROTEIN EBI"/>
    <property type="match status" value="1"/>
</dbReference>
<evidence type="ECO:0000259" key="15">
    <source>
        <dbReference type="Pfam" id="PF26215"/>
    </source>
</evidence>
<feature type="repeat" description="WD" evidence="12">
    <location>
        <begin position="275"/>
        <end position="316"/>
    </location>
</feature>
<dbReference type="InterPro" id="IPR011047">
    <property type="entry name" value="Quinoprotein_ADH-like_sf"/>
</dbReference>
<evidence type="ECO:0000256" key="12">
    <source>
        <dbReference type="PROSITE-ProRule" id="PRU00221"/>
    </source>
</evidence>
<feature type="domain" description="Mos1 transposase HTH" evidence="14">
    <location>
        <begin position="619"/>
        <end position="655"/>
    </location>
</feature>
<dbReference type="Gene3D" id="1.10.10.1450">
    <property type="match status" value="1"/>
</dbReference>
<dbReference type="AlphaFoldDB" id="A0A819BRD5"/>
<dbReference type="GO" id="GO:0003714">
    <property type="term" value="F:transcription corepressor activity"/>
    <property type="evidence" value="ECO:0007669"/>
    <property type="project" value="InterPro"/>
</dbReference>
<dbReference type="Gene3D" id="2.130.10.10">
    <property type="entry name" value="YVTN repeat-like/Quinoprotein amine dehydrogenase"/>
    <property type="match status" value="1"/>
</dbReference>
<keyword evidence="8" id="KW-0010">Activator</keyword>